<reference evidence="4" key="1">
    <citation type="journal article" date="2010" name="Genome Biol.">
        <title>Genome sequence of the necrotrophic plant pathogen Pythium ultimum reveals original pathogenicity mechanisms and effector repertoire.</title>
        <authorList>
            <person name="Levesque C.A."/>
            <person name="Brouwer H."/>
            <person name="Cano L."/>
            <person name="Hamilton J.P."/>
            <person name="Holt C."/>
            <person name="Huitema E."/>
            <person name="Raffaele S."/>
            <person name="Robideau G.P."/>
            <person name="Thines M."/>
            <person name="Win J."/>
            <person name="Zerillo M.M."/>
            <person name="Beakes G.W."/>
            <person name="Boore J.L."/>
            <person name="Busam D."/>
            <person name="Dumas B."/>
            <person name="Ferriera S."/>
            <person name="Fuerstenberg S.I."/>
            <person name="Gachon C.M."/>
            <person name="Gaulin E."/>
            <person name="Govers F."/>
            <person name="Grenville-Briggs L."/>
            <person name="Horner N."/>
            <person name="Hostetler J."/>
            <person name="Jiang R.H."/>
            <person name="Johnson J."/>
            <person name="Krajaejun T."/>
            <person name="Lin H."/>
            <person name="Meijer H.J."/>
            <person name="Moore B."/>
            <person name="Morris P."/>
            <person name="Phuntmart V."/>
            <person name="Puiu D."/>
            <person name="Shetty J."/>
            <person name="Stajich J.E."/>
            <person name="Tripathy S."/>
            <person name="Wawra S."/>
            <person name="van West P."/>
            <person name="Whitty B.R."/>
            <person name="Coutinho P.M."/>
            <person name="Henrissat B."/>
            <person name="Martin F."/>
            <person name="Thomas P.D."/>
            <person name="Tyler B.M."/>
            <person name="De Vries R.P."/>
            <person name="Kamoun S."/>
            <person name="Yandell M."/>
            <person name="Tisserat N."/>
            <person name="Buell C.R."/>
        </authorList>
    </citation>
    <scope>NUCLEOTIDE SEQUENCE</scope>
    <source>
        <strain evidence="4">DAOM:BR144</strain>
    </source>
</reference>
<name>K3WKH4_GLOUD</name>
<dbReference type="Pfam" id="PF08163">
    <property type="entry name" value="DNAPKcs_CC3"/>
    <property type="match status" value="1"/>
</dbReference>
<dbReference type="InParanoid" id="K3WKH4"/>
<dbReference type="Pfam" id="PF19704">
    <property type="entry name" value="DNAPKcs_CC5"/>
    <property type="match status" value="2"/>
</dbReference>
<protein>
    <recommendedName>
        <fullName evidence="2">DNA-dependent protein kinase catalytic subunit CC3 domain-containing protein</fullName>
    </recommendedName>
</protein>
<sequence>MASKRPFSDVLRQHALEMLGPIVSTLYQVRSSSDNQEMSIISPVSSFITQAALLCGWDATQIFQDGIRREQFASVYQDIVLCLTSRSIWREHSESIVNKSLEDTQALNLLQDVLSAVAGIRVYKPETTEWDEFAEILSSKAKVFVQAIQPSGPGVDVQKQRITIRILLYLLEIWEGCSKSVKETLQAGSVPDIRDKVVNLLNCRDNMSYLVKADLLNVLARLNRCAGESDNGKEPMLLIDTLEKFVAEEFPIVSTDVKLGTKDYNVYTLLFRHLLAIIEESRSIKFLKLLFPSLKEGPKHLLLSGIKLGLASFTERLSSNMEARDLLELADILLDVSVDISIRTTLLENVFTPLMELKSAQAMKAFFSSEMESSKVTVISKLSTIIANSADVSSAGSFFSAAVAFALVEILFRLADPEFIRNEVNAAFLGHANGKGREFTMLVCKCASKMMTKSYGEVSDTVQFACCEAYNCLLTAVSRTQKQEKFFDQILFQDALWSNIIDASREYKLYAETGQFEKIPLSGLSVSTLKTQQQTQDTSVAFNQGKRSRDSSSTLQFFSASSLSQAALFDTASAQSFAERDAATTGYNNIEIELDSINEHACMVPILRTILLMKDEFGGKWESSSMPSWMQKIFNVVANSLTELNIRLFLVKIVLNVPDLFNPYASAWLEKVLDTVLEATCSVSSGKKQEFNYLLRDCCHLVLDEWKEVSVASLKGVPSRFLATLIELTPHTANMIMQDNILLVTQLIMLWKDCVSIDTAVIEKFLFSDEVNARLEAAERVSALQILSAMLAVGAIDEIQVESTSIYGRSITDGVLLALQHKQPTVYTVAAEVGGMCLQNFRSKTEAFTRSLLDPIVKAYNEEDYGRFLTLLRNVSLHYFKFIDAMMLQRVCSLLPRVIGIEAWSRLAIETLENASKNADVMQLIFPSIQPTVSRFTTHRNPSVQYATLRVLNEISDHLGNSDLELLIKCSSDGGVGVFDQYGSHADVDCRKLLYSMAMKFFGKSLSAGLKDTLRRALLDGLSDSDAGIREELLAFWNSSALIPSATSQRLLELFHSLYAPELADKWVFYATNILVLTTKGSDAYESPMFTSPLTKSEFHDTDIDATWEGKSQTMAPLFSVESDKFTSRLSSLRDSGSMSQSFLASLTQDEGSMRQSQLVSSALGSQDGLSQLSQSTSGTKLEHGAKSSRKRFSKRSEAGSGTYTAKSTSRFFKEQYALLRKHEQAVANRQRRARKQQVSIKRKYRVGEYPDIQIKIRDIIEPIMALCECHAPTSHLVFAGLFSSIVLSSGFQKANMTEELTERLQRALSRSKLSPSFIGCVHLAYFTTIYLNPGFIKRVAIPASYVGGSSLASGNYHSGELILEEILNHYLHTEDIKESHNSESNEFATEYRDQLYKILATIQKSNLLIALSSSCCTIEESKLALQAQISGDLPLAIASYKKAESILVERNAYLGENKLLSSQFEAQRCYWERMGCLEKLNHWEKLELELTQNEGNDLSFIWKQDPSYFEQGIGHCVRSYLGTSKKNCDGETRSKMTAFIDTATKEKNVWDLLTNNYCVELCLMYLELGEVSQVRVLVETFYAKFLTRWQNTSPVATLPRLELMQSLSSVVEMDELLTLMQDSGHRRNGKQRERDYVVFNNKWTRAYPSDGYESMNNWSRFYMVQEIVGNFIYTQGSEEGILSDASQHELMLENAQVMLKYAKAAVSNDFLALASKYLKEYREVCNQNQLPKVSVLMIDVFVSHVLKLAERQATKSQGASFSSNFTELTKESIMTITRYYEAAARMFDNDDILTVMESSQARERVAIGCLEAKTFGKAAEFYMATRHDPISTQENFTRAINVFQRSCKTISSHLEAAQADCSTMEVFRSCRMSFVEFLIDLLFKDGHQRWEEFTGREELTRLLAENVLNGMAMGDQECSNYFPQLCEAIAPYPDIVAYFEREMLQNVPIWTCLRWAAQLMALLNGPIGSTILRILEEVKPIHHPELRLKEGLREVARYLNESKTATAIEVAEKLWNECFSLESPSLGSQIGRYNREWGKKTKKDMEKILGKNGKNITPKSVMAAREYGITKDMKSRLVDFAEWLEEFDHTKSRLELPGQYSTLGQAGSF</sequence>
<dbReference type="VEuPathDB" id="FungiDB:PYU1_G005455"/>
<dbReference type="InterPro" id="IPR011989">
    <property type="entry name" value="ARM-like"/>
</dbReference>
<dbReference type="EMBL" id="GL376633">
    <property type="status" value="NOT_ANNOTATED_CDS"/>
    <property type="molecule type" value="Genomic_DNA"/>
</dbReference>
<evidence type="ECO:0000313" key="3">
    <source>
        <dbReference type="EnsemblProtists" id="PYU1_T005466"/>
    </source>
</evidence>
<dbReference type="Proteomes" id="UP000019132">
    <property type="component" value="Unassembled WGS sequence"/>
</dbReference>
<dbReference type="eggNOG" id="KOG0891">
    <property type="taxonomic scope" value="Eukaryota"/>
</dbReference>
<keyword evidence="4" id="KW-1185">Reference proteome</keyword>
<evidence type="ECO:0000256" key="1">
    <source>
        <dbReference type="SAM" id="MobiDB-lite"/>
    </source>
</evidence>
<dbReference type="Gene3D" id="1.25.10.10">
    <property type="entry name" value="Leucine-rich Repeat Variant"/>
    <property type="match status" value="1"/>
</dbReference>
<reference evidence="4" key="2">
    <citation type="submission" date="2010-04" db="EMBL/GenBank/DDBJ databases">
        <authorList>
            <person name="Buell R."/>
            <person name="Hamilton J."/>
            <person name="Hostetler J."/>
        </authorList>
    </citation>
    <scope>NUCLEOTIDE SEQUENCE [LARGE SCALE GENOMIC DNA]</scope>
    <source>
        <strain evidence="4">DAOM:BR144</strain>
    </source>
</reference>
<dbReference type="InterPro" id="IPR016024">
    <property type="entry name" value="ARM-type_fold"/>
</dbReference>
<feature type="domain" description="DNA-dependent protein kinase catalytic subunit CC3" evidence="2">
    <location>
        <begin position="340"/>
        <end position="714"/>
    </location>
</feature>
<dbReference type="SUPFAM" id="SSF48371">
    <property type="entry name" value="ARM repeat"/>
    <property type="match status" value="1"/>
</dbReference>
<proteinExistence type="predicted"/>
<accession>K3WKH4</accession>
<dbReference type="GO" id="GO:0005634">
    <property type="term" value="C:nucleus"/>
    <property type="evidence" value="ECO:0007669"/>
    <property type="project" value="InterPro"/>
</dbReference>
<dbReference type="EnsemblProtists" id="PYU1_T005466">
    <property type="protein sequence ID" value="PYU1_T005466"/>
    <property type="gene ID" value="PYU1_G005455"/>
</dbReference>
<evidence type="ECO:0000259" key="2">
    <source>
        <dbReference type="SMART" id="SM01344"/>
    </source>
</evidence>
<feature type="region of interest" description="Disordered" evidence="1">
    <location>
        <begin position="1170"/>
        <end position="1203"/>
    </location>
</feature>
<dbReference type="SMART" id="SM01344">
    <property type="entry name" value="NUC194"/>
    <property type="match status" value="1"/>
</dbReference>
<evidence type="ECO:0000313" key="4">
    <source>
        <dbReference type="Proteomes" id="UP000019132"/>
    </source>
</evidence>
<dbReference type="GO" id="GO:0006303">
    <property type="term" value="P:double-strand break repair via nonhomologous end joining"/>
    <property type="evidence" value="ECO:0007669"/>
    <property type="project" value="InterPro"/>
</dbReference>
<feature type="compositionally biased region" description="Low complexity" evidence="1">
    <location>
        <begin position="1170"/>
        <end position="1179"/>
    </location>
</feature>
<dbReference type="STRING" id="431595.K3WKH4"/>
<dbReference type="InterPro" id="IPR045581">
    <property type="entry name" value="DNAPKcs_CC5"/>
</dbReference>
<dbReference type="InterPro" id="IPR012582">
    <property type="entry name" value="DNAPKcs_CC3"/>
</dbReference>
<dbReference type="HOGENOM" id="CLU_232264_0_0_1"/>
<organism evidence="3 4">
    <name type="scientific">Globisporangium ultimum (strain ATCC 200006 / CBS 805.95 / DAOM BR144)</name>
    <name type="common">Pythium ultimum</name>
    <dbReference type="NCBI Taxonomy" id="431595"/>
    <lineage>
        <taxon>Eukaryota</taxon>
        <taxon>Sar</taxon>
        <taxon>Stramenopiles</taxon>
        <taxon>Oomycota</taxon>
        <taxon>Peronosporomycetes</taxon>
        <taxon>Pythiales</taxon>
        <taxon>Pythiaceae</taxon>
        <taxon>Globisporangium</taxon>
    </lineage>
</organism>
<reference evidence="3" key="3">
    <citation type="submission" date="2015-02" db="UniProtKB">
        <authorList>
            <consortium name="EnsemblProtists"/>
        </authorList>
    </citation>
    <scope>IDENTIFICATION</scope>
    <source>
        <strain evidence="3">DAOM BR144</strain>
    </source>
</reference>